<comment type="cofactor">
    <cofactor evidence="1">
        <name>Mn(2+)</name>
        <dbReference type="ChEBI" id="CHEBI:29035"/>
    </cofactor>
</comment>
<dbReference type="InterPro" id="IPR006186">
    <property type="entry name" value="Ser/Thr-sp_prot-phosphatase"/>
</dbReference>
<dbReference type="Gene3D" id="3.60.21.10">
    <property type="match status" value="1"/>
</dbReference>
<sequence length="518" mass="53420">MKGWQAMDGLETAERVRLAALLASLRRLRGHGDAAPDEAALAPDEAGGSRGALPLDEAGGRALVWGLLGGGRLAATSLAGLLDQATAAFAAAPRVSDVFLENDADRCVVVGDLHGSLGDLVTACGLAGEPGPSTRVVFNGDFVDRGRDGVEVLGVVLALHLTFPEFVKVNRGNHEDTALSSAYDFEGELTRKYGRRAGAALLEQCGRLFAAMPVAALVRTVDGADSLVVHGGAPRGLPPVDALYAAPRATSVAAAHYGDGDAGDLLVQDLLWSDPVEYPSADFPETGAPNAARGGAGCVLYDGLLAPWLRRENLVRLVRSHETVATGAKVTDLGGGVERWTVFSASRYPHGTGLNKAAVLALSGDGAAAPSRWDHDRPESDPDGPAVGSTHVSPAALERDVGDDYEDVAVTRDALAARILAFLHRHRGALTLALDGEATFPDGADGLAPARPAARAPLAGVAAGFAPRSRAELRRVLGDDARGFAAFARAVGEVNATLPADRAIDAAAVWALLALADG</sequence>
<dbReference type="SMART" id="SM00156">
    <property type="entry name" value="PP2Ac"/>
    <property type="match status" value="1"/>
</dbReference>
<evidence type="ECO:0000256" key="1">
    <source>
        <dbReference type="ARBA" id="ARBA00001936"/>
    </source>
</evidence>
<dbReference type="InterPro" id="IPR029052">
    <property type="entry name" value="Metallo-depent_PP-like"/>
</dbReference>
<evidence type="ECO:0000256" key="5">
    <source>
        <dbReference type="SAM" id="MobiDB-lite"/>
    </source>
</evidence>
<name>A0ABR1GGA2_AURAN</name>
<comment type="catalytic activity">
    <reaction evidence="4">
        <text>O-phospho-L-threonyl-[protein] + H2O = L-threonyl-[protein] + phosphate</text>
        <dbReference type="Rhea" id="RHEA:47004"/>
        <dbReference type="Rhea" id="RHEA-COMP:11060"/>
        <dbReference type="Rhea" id="RHEA-COMP:11605"/>
        <dbReference type="ChEBI" id="CHEBI:15377"/>
        <dbReference type="ChEBI" id="CHEBI:30013"/>
        <dbReference type="ChEBI" id="CHEBI:43474"/>
        <dbReference type="ChEBI" id="CHEBI:61977"/>
        <dbReference type="EC" id="3.1.3.16"/>
    </reaction>
</comment>
<dbReference type="PANTHER" id="PTHR45668">
    <property type="entry name" value="SERINE/THREONINE-PROTEIN PHOSPHATASE 5-RELATED"/>
    <property type="match status" value="1"/>
</dbReference>
<keyword evidence="2" id="KW-0479">Metal-binding</keyword>
<dbReference type="SUPFAM" id="SSF56300">
    <property type="entry name" value="Metallo-dependent phosphatases"/>
    <property type="match status" value="1"/>
</dbReference>
<dbReference type="PRINTS" id="PR00114">
    <property type="entry name" value="STPHPHTASE"/>
</dbReference>
<evidence type="ECO:0000256" key="3">
    <source>
        <dbReference type="ARBA" id="ARBA00023211"/>
    </source>
</evidence>
<dbReference type="Pfam" id="PF00149">
    <property type="entry name" value="Metallophos"/>
    <property type="match status" value="1"/>
</dbReference>
<dbReference type="Proteomes" id="UP001363151">
    <property type="component" value="Unassembled WGS sequence"/>
</dbReference>
<dbReference type="CDD" id="cd00144">
    <property type="entry name" value="MPP_PPP_family"/>
    <property type="match status" value="1"/>
</dbReference>
<proteinExistence type="inferred from homology"/>
<reference evidence="7 8" key="1">
    <citation type="submission" date="2024-03" db="EMBL/GenBank/DDBJ databases">
        <title>Aureococcus anophagefferens CCMP1851 and Kratosvirus quantuckense: Draft genome of a second virus-susceptible host strain in the model system.</title>
        <authorList>
            <person name="Chase E."/>
            <person name="Truchon A.R."/>
            <person name="Schepens W."/>
            <person name="Wilhelm S.W."/>
        </authorList>
    </citation>
    <scope>NUCLEOTIDE SEQUENCE [LARGE SCALE GENOMIC DNA]</scope>
    <source>
        <strain evidence="7 8">CCMP1851</strain>
    </source>
</reference>
<feature type="region of interest" description="Disordered" evidence="5">
    <location>
        <begin position="368"/>
        <end position="398"/>
    </location>
</feature>
<protein>
    <recommendedName>
        <fullName evidence="4">Serine/threonine-protein phosphatase</fullName>
        <ecNumber evidence="4">3.1.3.16</ecNumber>
    </recommendedName>
</protein>
<keyword evidence="3" id="KW-0464">Manganese</keyword>
<evidence type="ECO:0000313" key="8">
    <source>
        <dbReference type="Proteomes" id="UP001363151"/>
    </source>
</evidence>
<feature type="domain" description="Serine/threonine specific protein phosphatases" evidence="6">
    <location>
        <begin position="170"/>
        <end position="175"/>
    </location>
</feature>
<dbReference type="PROSITE" id="PS00125">
    <property type="entry name" value="SER_THR_PHOSPHATASE"/>
    <property type="match status" value="1"/>
</dbReference>
<keyword evidence="4" id="KW-0378">Hydrolase</keyword>
<dbReference type="EC" id="3.1.3.16" evidence="4"/>
<dbReference type="PANTHER" id="PTHR45668:SF5">
    <property type="entry name" value="SERINE_THREONINE-PROTEIN PHOSPHATASE 5"/>
    <property type="match status" value="1"/>
</dbReference>
<evidence type="ECO:0000256" key="2">
    <source>
        <dbReference type="ARBA" id="ARBA00022723"/>
    </source>
</evidence>
<evidence type="ECO:0000256" key="4">
    <source>
        <dbReference type="RuleBase" id="RU004273"/>
    </source>
</evidence>
<accession>A0ABR1GGA2</accession>
<dbReference type="InterPro" id="IPR004843">
    <property type="entry name" value="Calcineurin-like_PHP"/>
</dbReference>
<comment type="similarity">
    <text evidence="4">Belongs to the PPP phosphatase family.</text>
</comment>
<evidence type="ECO:0000313" key="7">
    <source>
        <dbReference type="EMBL" id="KAK7254847.1"/>
    </source>
</evidence>
<comment type="caution">
    <text evidence="7">The sequence shown here is derived from an EMBL/GenBank/DDBJ whole genome shotgun (WGS) entry which is preliminary data.</text>
</comment>
<gene>
    <name evidence="7" type="ORF">SO694_00134078</name>
</gene>
<organism evidence="7 8">
    <name type="scientific">Aureococcus anophagefferens</name>
    <name type="common">Harmful bloom alga</name>
    <dbReference type="NCBI Taxonomy" id="44056"/>
    <lineage>
        <taxon>Eukaryota</taxon>
        <taxon>Sar</taxon>
        <taxon>Stramenopiles</taxon>
        <taxon>Ochrophyta</taxon>
        <taxon>Pelagophyceae</taxon>
        <taxon>Pelagomonadales</taxon>
        <taxon>Pelagomonadaceae</taxon>
        <taxon>Aureococcus</taxon>
    </lineage>
</organism>
<dbReference type="EMBL" id="JBBJCI010000015">
    <property type="protein sequence ID" value="KAK7254847.1"/>
    <property type="molecule type" value="Genomic_DNA"/>
</dbReference>
<dbReference type="InterPro" id="IPR051134">
    <property type="entry name" value="PPP_phosphatase"/>
</dbReference>
<keyword evidence="8" id="KW-1185">Reference proteome</keyword>
<evidence type="ECO:0000259" key="6">
    <source>
        <dbReference type="PROSITE" id="PS00125"/>
    </source>
</evidence>